<dbReference type="CDD" id="cd10719">
    <property type="entry name" value="DnaJ_zf"/>
    <property type="match status" value="1"/>
</dbReference>
<keyword evidence="2" id="KW-0677">Repeat</keyword>
<comment type="caution">
    <text evidence="9">The sequence shown here is derived from an EMBL/GenBank/DDBJ whole genome shotgun (WGS) entry which is preliminary data.</text>
</comment>
<dbReference type="PRINTS" id="PR00625">
    <property type="entry name" value="JDOMAIN"/>
</dbReference>
<keyword evidence="10" id="KW-1185">Reference proteome</keyword>
<evidence type="ECO:0000259" key="7">
    <source>
        <dbReference type="PROSITE" id="PS50076"/>
    </source>
</evidence>
<dbReference type="PROSITE" id="PS00636">
    <property type="entry name" value="DNAJ_1"/>
    <property type="match status" value="1"/>
</dbReference>
<proteinExistence type="predicted"/>
<dbReference type="Gene3D" id="2.60.260.20">
    <property type="entry name" value="Urease metallochaperone UreE, N-terminal domain"/>
    <property type="match status" value="2"/>
</dbReference>
<accession>A0A0W4ZDJ3</accession>
<dbReference type="SUPFAM" id="SSF46565">
    <property type="entry name" value="Chaperone J-domain"/>
    <property type="match status" value="1"/>
</dbReference>
<dbReference type="CDD" id="cd10747">
    <property type="entry name" value="DnaJ_C"/>
    <property type="match status" value="1"/>
</dbReference>
<dbReference type="PROSITE" id="PS51188">
    <property type="entry name" value="ZF_CR"/>
    <property type="match status" value="1"/>
</dbReference>
<dbReference type="SMART" id="SM00271">
    <property type="entry name" value="DnaJ"/>
    <property type="match status" value="1"/>
</dbReference>
<dbReference type="GeneID" id="28937674"/>
<evidence type="ECO:0000313" key="9">
    <source>
        <dbReference type="EMBL" id="KTW26468.1"/>
    </source>
</evidence>
<dbReference type="InterPro" id="IPR018253">
    <property type="entry name" value="DnaJ_domain_CS"/>
</dbReference>
<keyword evidence="3 6" id="KW-0863">Zinc-finger</keyword>
<dbReference type="Pfam" id="PF00226">
    <property type="entry name" value="DnaJ"/>
    <property type="match status" value="1"/>
</dbReference>
<evidence type="ECO:0000256" key="6">
    <source>
        <dbReference type="PROSITE-ProRule" id="PRU00546"/>
    </source>
</evidence>
<evidence type="ECO:0000259" key="8">
    <source>
        <dbReference type="PROSITE" id="PS51188"/>
    </source>
</evidence>
<feature type="domain" description="CR-type" evidence="8">
    <location>
        <begin position="141"/>
        <end position="226"/>
    </location>
</feature>
<dbReference type="InterPro" id="IPR044713">
    <property type="entry name" value="DNJA1/2-like"/>
</dbReference>
<evidence type="ECO:0000256" key="2">
    <source>
        <dbReference type="ARBA" id="ARBA00022737"/>
    </source>
</evidence>
<dbReference type="CDD" id="cd06257">
    <property type="entry name" value="DnaJ"/>
    <property type="match status" value="1"/>
</dbReference>
<dbReference type="GO" id="GO:0006457">
    <property type="term" value="P:protein folding"/>
    <property type="evidence" value="ECO:0007669"/>
    <property type="project" value="InterPro"/>
</dbReference>
<reference evidence="10" key="1">
    <citation type="journal article" date="2016" name="Nat. Commun.">
        <title>Genome analysis of three Pneumocystis species reveals adaptation mechanisms to life exclusively in mammalian hosts.</title>
        <authorList>
            <person name="Ma L."/>
            <person name="Chen Z."/>
            <person name="Huang D.W."/>
            <person name="Kutty G."/>
            <person name="Ishihara M."/>
            <person name="Wang H."/>
            <person name="Abouelleil A."/>
            <person name="Bishop L."/>
            <person name="Davey E."/>
            <person name="Deng R."/>
            <person name="Deng X."/>
            <person name="Fan L."/>
            <person name="Fantoni G."/>
            <person name="Fitzgerald M."/>
            <person name="Gogineni E."/>
            <person name="Goldberg J.M."/>
            <person name="Handley G."/>
            <person name="Hu X."/>
            <person name="Huber C."/>
            <person name="Jiao X."/>
            <person name="Jones K."/>
            <person name="Levin J.Z."/>
            <person name="Liu Y."/>
            <person name="Macdonald P."/>
            <person name="Melnikov A."/>
            <person name="Raley C."/>
            <person name="Sassi M."/>
            <person name="Sherman B.T."/>
            <person name="Song X."/>
            <person name="Sykes S."/>
            <person name="Tran B."/>
            <person name="Walsh L."/>
            <person name="Xia Y."/>
            <person name="Yang J."/>
            <person name="Young S."/>
            <person name="Zeng Q."/>
            <person name="Zheng X."/>
            <person name="Stephens R."/>
            <person name="Nusbaum C."/>
            <person name="Birren B.W."/>
            <person name="Azadi P."/>
            <person name="Lempicki R.A."/>
            <person name="Cuomo C.A."/>
            <person name="Kovacs J.A."/>
        </authorList>
    </citation>
    <scope>NUCLEOTIDE SEQUENCE [LARGE SCALE GENOMIC DNA]</scope>
    <source>
        <strain evidence="10">B80</strain>
    </source>
</reference>
<dbReference type="InterPro" id="IPR002939">
    <property type="entry name" value="DnaJ_C"/>
</dbReference>
<protein>
    <recommendedName>
        <fullName evidence="11">Chaperone DnaJ</fullName>
    </recommendedName>
</protein>
<keyword evidence="4 6" id="KW-0862">Zinc</keyword>
<dbReference type="GO" id="GO:0008270">
    <property type="term" value="F:zinc ion binding"/>
    <property type="evidence" value="ECO:0007669"/>
    <property type="project" value="UniProtKB-KW"/>
</dbReference>
<dbReference type="OrthoDB" id="550424at2759"/>
<name>A0A0W4ZDJ3_PNEC8</name>
<dbReference type="VEuPathDB" id="FungiDB:T552_02948"/>
<evidence type="ECO:0008006" key="11">
    <source>
        <dbReference type="Google" id="ProtNLM"/>
    </source>
</evidence>
<keyword evidence="5" id="KW-0143">Chaperone</keyword>
<organism evidence="9 10">
    <name type="scientific">Pneumocystis carinii (strain B80)</name>
    <name type="common">Rat pneumocystis pneumonia agent</name>
    <name type="synonym">Pneumocystis carinii f. sp. carinii</name>
    <dbReference type="NCBI Taxonomy" id="1408658"/>
    <lineage>
        <taxon>Eukaryota</taxon>
        <taxon>Fungi</taxon>
        <taxon>Dikarya</taxon>
        <taxon>Ascomycota</taxon>
        <taxon>Taphrinomycotina</taxon>
        <taxon>Pneumocystomycetes</taxon>
        <taxon>Pneumocystaceae</taxon>
        <taxon>Pneumocystis</taxon>
    </lineage>
</organism>
<evidence type="ECO:0000313" key="10">
    <source>
        <dbReference type="Proteomes" id="UP000054454"/>
    </source>
</evidence>
<dbReference type="FunFam" id="2.10.230.10:FF:000002">
    <property type="entry name" value="Molecular chaperone DnaJ"/>
    <property type="match status" value="1"/>
</dbReference>
<dbReference type="SUPFAM" id="SSF49493">
    <property type="entry name" value="HSP40/DnaJ peptide-binding domain"/>
    <property type="match status" value="2"/>
</dbReference>
<gene>
    <name evidence="9" type="ORF">T552_02948</name>
</gene>
<keyword evidence="1 6" id="KW-0479">Metal-binding</keyword>
<dbReference type="InterPro" id="IPR036869">
    <property type="entry name" value="J_dom_sf"/>
</dbReference>
<dbReference type="InterPro" id="IPR036410">
    <property type="entry name" value="HSP_DnaJ_Cys-rich_dom_sf"/>
</dbReference>
<dbReference type="AlphaFoldDB" id="A0A0W4ZDJ3"/>
<dbReference type="RefSeq" id="XP_018224916.1">
    <property type="nucleotide sequence ID" value="XM_018371471.1"/>
</dbReference>
<dbReference type="PANTHER" id="PTHR43888">
    <property type="entry name" value="DNAJ-LIKE-2, ISOFORM A-RELATED"/>
    <property type="match status" value="1"/>
</dbReference>
<dbReference type="GO" id="GO:0051082">
    <property type="term" value="F:unfolded protein binding"/>
    <property type="evidence" value="ECO:0007669"/>
    <property type="project" value="InterPro"/>
</dbReference>
<dbReference type="Pfam" id="PF01556">
    <property type="entry name" value="DnaJ_C"/>
    <property type="match status" value="1"/>
</dbReference>
<dbReference type="Proteomes" id="UP000054454">
    <property type="component" value="Unassembled WGS sequence"/>
</dbReference>
<dbReference type="InterPro" id="IPR001305">
    <property type="entry name" value="HSP_DnaJ_Cys-rich_dom"/>
</dbReference>
<dbReference type="Gene3D" id="2.10.230.10">
    <property type="entry name" value="Heat shock protein DnaJ, cysteine-rich domain"/>
    <property type="match status" value="1"/>
</dbReference>
<feature type="domain" description="J" evidence="7">
    <location>
        <begin position="26"/>
        <end position="88"/>
    </location>
</feature>
<feature type="zinc finger region" description="CR-type" evidence="6">
    <location>
        <begin position="141"/>
        <end position="226"/>
    </location>
</feature>
<dbReference type="Gene3D" id="1.10.287.110">
    <property type="entry name" value="DnaJ domain"/>
    <property type="match status" value="1"/>
</dbReference>
<dbReference type="Pfam" id="PF00684">
    <property type="entry name" value="DnaJ_CXXCXGXG"/>
    <property type="match status" value="1"/>
</dbReference>
<evidence type="ECO:0000256" key="1">
    <source>
        <dbReference type="ARBA" id="ARBA00022723"/>
    </source>
</evidence>
<dbReference type="GO" id="GO:0030544">
    <property type="term" value="F:Hsp70 protein binding"/>
    <property type="evidence" value="ECO:0007669"/>
    <property type="project" value="InterPro"/>
</dbReference>
<dbReference type="InterPro" id="IPR008971">
    <property type="entry name" value="HSP40/DnaJ_pept-bd"/>
</dbReference>
<dbReference type="SUPFAM" id="SSF57938">
    <property type="entry name" value="DnaJ/Hsp40 cysteine-rich domain"/>
    <property type="match status" value="1"/>
</dbReference>
<dbReference type="PROSITE" id="PS50076">
    <property type="entry name" value="DNAJ_2"/>
    <property type="match status" value="1"/>
</dbReference>
<dbReference type="EMBL" id="LFVZ01000013">
    <property type="protein sequence ID" value="KTW26468.1"/>
    <property type="molecule type" value="Genomic_DNA"/>
</dbReference>
<dbReference type="InterPro" id="IPR001623">
    <property type="entry name" value="DnaJ_domain"/>
</dbReference>
<evidence type="ECO:0000256" key="4">
    <source>
        <dbReference type="ARBA" id="ARBA00022833"/>
    </source>
</evidence>
<evidence type="ECO:0000256" key="5">
    <source>
        <dbReference type="ARBA" id="ARBA00023186"/>
    </source>
</evidence>
<sequence length="376" mass="43642">MNIRLIIHLIFSFIYIFSSFIYAETDYYKILEVDRNANSRDLKKAYYRLSKKWHPDKNGGDEKKFRDISHAYEVLSNPEKRRIYDMSGEDGLREHEEYGDAKNHDPFDIFSRFFQGGFHEEKKGPDIRKDIELELESLYYGGIHIVDVDKEVLCNHCKGSGRDPKHKDSLARCSECNGRGVQLIRQMIAPGMFQTFQIICDSCSGQGHVISHPCTLCNGKKVLRKNEKYTLNIPPGAPYGYQFVFENEANESPDWVAGDLYIVITEKPYSKSGWIRKNNDLYRIEMISLSNALLGGWSRKIKLFNNEYFNITKQAGHIVQSNHVDVFPQKGMPVWNSLEKSGKLDRGNVYIEWKVILPELKLNDPLRKKLEKILKK</sequence>
<evidence type="ECO:0000256" key="3">
    <source>
        <dbReference type="ARBA" id="ARBA00022771"/>
    </source>
</evidence>